<feature type="transmembrane region" description="Helical" evidence="1">
    <location>
        <begin position="20"/>
        <end position="40"/>
    </location>
</feature>
<protein>
    <submittedName>
        <fullName evidence="2">Uncharacterized protein</fullName>
    </submittedName>
</protein>
<name>A0ABY3PJG3_9CYAN</name>
<sequence>MSKPAHEHQKPANFGEAVRLHFAELLGFVLLIALAAFTVLNKMYYLI</sequence>
<evidence type="ECO:0000256" key="1">
    <source>
        <dbReference type="SAM" id="Phobius"/>
    </source>
</evidence>
<accession>A0ABY3PJG3</accession>
<dbReference type="RefSeq" id="WP_164929016.1">
    <property type="nucleotide sequence ID" value="NZ_CP063845.1"/>
</dbReference>
<evidence type="ECO:0000313" key="2">
    <source>
        <dbReference type="EMBL" id="UFP93795.1"/>
    </source>
</evidence>
<reference evidence="2 3" key="1">
    <citation type="journal article" date="2021" name="Genome Biol. Evol.">
        <title>Complete Genome Sequencing of a Novel Gloeobacter Species from a Waterfall Cave in Mexico.</title>
        <authorList>
            <person name="Saw J.H."/>
            <person name="Cardona T."/>
            <person name="Montejano G."/>
        </authorList>
    </citation>
    <scope>NUCLEOTIDE SEQUENCE [LARGE SCALE GENOMIC DNA]</scope>
    <source>
        <strain evidence="2">MG652769</strain>
    </source>
</reference>
<keyword evidence="3" id="KW-1185">Reference proteome</keyword>
<gene>
    <name evidence="2" type="ORF">ISF26_18755</name>
</gene>
<proteinExistence type="predicted"/>
<dbReference type="Proteomes" id="UP001054846">
    <property type="component" value="Chromosome"/>
</dbReference>
<keyword evidence="1" id="KW-0812">Transmembrane</keyword>
<keyword evidence="1" id="KW-0472">Membrane</keyword>
<evidence type="ECO:0000313" key="3">
    <source>
        <dbReference type="Proteomes" id="UP001054846"/>
    </source>
</evidence>
<dbReference type="EMBL" id="CP063845">
    <property type="protein sequence ID" value="UFP93795.1"/>
    <property type="molecule type" value="Genomic_DNA"/>
</dbReference>
<organism evidence="2 3">
    <name type="scientific">Gloeobacter morelensis MG652769</name>
    <dbReference type="NCBI Taxonomy" id="2781736"/>
    <lineage>
        <taxon>Bacteria</taxon>
        <taxon>Bacillati</taxon>
        <taxon>Cyanobacteriota</taxon>
        <taxon>Cyanophyceae</taxon>
        <taxon>Gloeobacterales</taxon>
        <taxon>Gloeobacteraceae</taxon>
        <taxon>Gloeobacter</taxon>
        <taxon>Gloeobacter morelensis</taxon>
    </lineage>
</organism>
<keyword evidence="1" id="KW-1133">Transmembrane helix</keyword>